<dbReference type="RefSeq" id="WP_036557289.1">
    <property type="nucleotide sequence ID" value="NZ_JRNI01000006.1"/>
</dbReference>
<keyword evidence="13" id="KW-1185">Reference proteome</keyword>
<evidence type="ECO:0000256" key="3">
    <source>
        <dbReference type="ARBA" id="ARBA00012228"/>
    </source>
</evidence>
<dbReference type="InterPro" id="IPR032976">
    <property type="entry name" value="YJEFN_prot_NAXE-like"/>
</dbReference>
<feature type="binding site" evidence="10">
    <location>
        <begin position="62"/>
        <end position="66"/>
    </location>
    <ligand>
        <name>(6S)-NADPHX</name>
        <dbReference type="ChEBI" id="CHEBI:64076"/>
    </ligand>
</feature>
<dbReference type="Gene3D" id="3.40.50.10260">
    <property type="entry name" value="YjeF N-terminal domain"/>
    <property type="match status" value="1"/>
</dbReference>
<comment type="caution">
    <text evidence="10">Lacks conserved residue(s) required for the propagation of feature annotation.</text>
</comment>
<name>A0A095ZBF7_9BURK</name>
<evidence type="ECO:0000256" key="4">
    <source>
        <dbReference type="ARBA" id="ARBA00022723"/>
    </source>
</evidence>
<reference evidence="12 13" key="1">
    <citation type="submission" date="2014-07" db="EMBL/GenBank/DDBJ databases">
        <authorList>
            <person name="McCorrison J."/>
            <person name="Sanka R."/>
            <person name="Torralba M."/>
            <person name="Gillis M."/>
            <person name="Haft D.H."/>
            <person name="Methe B."/>
            <person name="Sutton G."/>
            <person name="Nelson K.E."/>
        </authorList>
    </citation>
    <scope>NUCLEOTIDE SEQUENCE [LARGE SCALE GENOMIC DNA]</scope>
    <source>
        <strain evidence="12 13">DNF00040</strain>
    </source>
</reference>
<accession>A0A095ZBF7</accession>
<comment type="catalytic activity">
    <reaction evidence="2 10">
        <text>(6R)-NADPHX = (6S)-NADPHX</text>
        <dbReference type="Rhea" id="RHEA:32227"/>
        <dbReference type="ChEBI" id="CHEBI:64076"/>
        <dbReference type="ChEBI" id="CHEBI:64077"/>
        <dbReference type="EC" id="5.1.99.6"/>
    </reaction>
</comment>
<organism evidence="12 13">
    <name type="scientific">Oligella urethralis DNF00040</name>
    <dbReference type="NCBI Taxonomy" id="1401065"/>
    <lineage>
        <taxon>Bacteria</taxon>
        <taxon>Pseudomonadati</taxon>
        <taxon>Pseudomonadota</taxon>
        <taxon>Betaproteobacteria</taxon>
        <taxon>Burkholderiales</taxon>
        <taxon>Alcaligenaceae</taxon>
        <taxon>Oligella</taxon>
    </lineage>
</organism>
<dbReference type="EC" id="5.1.99.6" evidence="3 10"/>
<dbReference type="GO" id="GO:0052856">
    <property type="term" value="F:NAD(P)HX epimerase activity"/>
    <property type="evidence" value="ECO:0007669"/>
    <property type="project" value="UniProtKB-UniRule"/>
</dbReference>
<feature type="binding site" evidence="10">
    <location>
        <position position="63"/>
    </location>
    <ligand>
        <name>K(+)</name>
        <dbReference type="ChEBI" id="CHEBI:29103"/>
    </ligand>
</feature>
<dbReference type="eggNOG" id="COG0062">
    <property type="taxonomic scope" value="Bacteria"/>
</dbReference>
<dbReference type="NCBIfam" id="TIGR00197">
    <property type="entry name" value="yjeF_nterm"/>
    <property type="match status" value="1"/>
</dbReference>
<feature type="binding site" evidence="10">
    <location>
        <position position="163"/>
    </location>
    <ligand>
        <name>(6S)-NADPHX</name>
        <dbReference type="ChEBI" id="CHEBI:64076"/>
    </ligand>
</feature>
<sequence length="215" mass="22947">MKKIYTAQQMRQAEKRAVKLGSSYEQLMENAGQAAAKDLLNRINEDKLAHPTTVFIVCGKGNNGGDGLVIARVLAKAGISVKLLLVLGEHLSPLAELNLRRLDGLANIEKLSMDEFTAAVMQKGAKWIIDGVFGTGYQGDLPSPVAAVMQIANQAEASRIALDIPSGLNCDSGELANHSFKADLCYTFAAYKPAHIMQSGKAMCGEIVCLDIGIA</sequence>
<dbReference type="PANTHER" id="PTHR13232">
    <property type="entry name" value="NAD(P)H-HYDRATE EPIMERASE"/>
    <property type="match status" value="1"/>
</dbReference>
<dbReference type="Pfam" id="PF03853">
    <property type="entry name" value="YjeF_N"/>
    <property type="match status" value="1"/>
</dbReference>
<comment type="cofactor">
    <cofactor evidence="10">
        <name>K(+)</name>
        <dbReference type="ChEBI" id="CHEBI:29103"/>
    </cofactor>
    <text evidence="10">Binds 1 potassium ion per subunit.</text>
</comment>
<evidence type="ECO:0000313" key="13">
    <source>
        <dbReference type="Proteomes" id="UP000029629"/>
    </source>
</evidence>
<feature type="binding site" evidence="10">
    <location>
        <begin position="134"/>
        <end position="140"/>
    </location>
    <ligand>
        <name>(6S)-NADPHX</name>
        <dbReference type="ChEBI" id="CHEBI:64076"/>
    </ligand>
</feature>
<comment type="catalytic activity">
    <reaction evidence="1 10">
        <text>(6R)-NADHX = (6S)-NADHX</text>
        <dbReference type="Rhea" id="RHEA:32215"/>
        <dbReference type="ChEBI" id="CHEBI:64074"/>
        <dbReference type="ChEBI" id="CHEBI:64075"/>
        <dbReference type="EC" id="5.1.99.6"/>
    </reaction>
</comment>
<evidence type="ECO:0000259" key="11">
    <source>
        <dbReference type="PROSITE" id="PS51385"/>
    </source>
</evidence>
<feature type="binding site" evidence="10">
    <location>
        <position position="166"/>
    </location>
    <ligand>
        <name>K(+)</name>
        <dbReference type="ChEBI" id="CHEBI:29103"/>
    </ligand>
</feature>
<gene>
    <name evidence="10" type="primary">nnrE</name>
    <name evidence="12" type="ORF">HMPREF2130_01215</name>
</gene>
<evidence type="ECO:0000256" key="8">
    <source>
        <dbReference type="ARBA" id="ARBA00023027"/>
    </source>
</evidence>
<comment type="similarity">
    <text evidence="10">Belongs to the NnrE/AIBP family.</text>
</comment>
<evidence type="ECO:0000256" key="7">
    <source>
        <dbReference type="ARBA" id="ARBA00022958"/>
    </source>
</evidence>
<dbReference type="PANTHER" id="PTHR13232:SF10">
    <property type="entry name" value="NAD(P)H-HYDRATE EPIMERASE"/>
    <property type="match status" value="1"/>
</dbReference>
<dbReference type="Proteomes" id="UP000029629">
    <property type="component" value="Unassembled WGS sequence"/>
</dbReference>
<keyword evidence="7 10" id="KW-0630">Potassium</keyword>
<dbReference type="EMBL" id="JRNI01000006">
    <property type="protein sequence ID" value="KGF32115.1"/>
    <property type="molecule type" value="Genomic_DNA"/>
</dbReference>
<keyword evidence="9 10" id="KW-0413">Isomerase</keyword>
<evidence type="ECO:0000256" key="5">
    <source>
        <dbReference type="ARBA" id="ARBA00022741"/>
    </source>
</evidence>
<keyword evidence="4 10" id="KW-0479">Metal-binding</keyword>
<feature type="binding site" evidence="10">
    <location>
        <position position="130"/>
    </location>
    <ligand>
        <name>K(+)</name>
        <dbReference type="ChEBI" id="CHEBI:29103"/>
    </ligand>
</feature>
<dbReference type="AlphaFoldDB" id="A0A095ZBF7"/>
<dbReference type="SUPFAM" id="SSF64153">
    <property type="entry name" value="YjeF N-terminal domain-like"/>
    <property type="match status" value="1"/>
</dbReference>
<evidence type="ECO:0000256" key="10">
    <source>
        <dbReference type="HAMAP-Rule" id="MF_01966"/>
    </source>
</evidence>
<dbReference type="GO" id="GO:0046872">
    <property type="term" value="F:metal ion binding"/>
    <property type="evidence" value="ECO:0007669"/>
    <property type="project" value="UniProtKB-KW"/>
</dbReference>
<dbReference type="InterPro" id="IPR036652">
    <property type="entry name" value="YjeF_N_dom_sf"/>
</dbReference>
<feature type="domain" description="YjeF N-terminal" evidence="11">
    <location>
        <begin position="10"/>
        <end position="215"/>
    </location>
</feature>
<evidence type="ECO:0000256" key="1">
    <source>
        <dbReference type="ARBA" id="ARBA00000013"/>
    </source>
</evidence>
<evidence type="ECO:0000313" key="12">
    <source>
        <dbReference type="EMBL" id="KGF32115.1"/>
    </source>
</evidence>
<comment type="function">
    <text evidence="10">Catalyzes the epimerization of the S- and R-forms of NAD(P)HX, a damaged form of NAD(P)H that is a result of enzymatic or heat-dependent hydration. This is a prerequisite for the S-specific NAD(P)H-hydrate dehydratase to allow the repair of both epimers of NAD(P)HX.</text>
</comment>
<evidence type="ECO:0000256" key="2">
    <source>
        <dbReference type="ARBA" id="ARBA00000909"/>
    </source>
</evidence>
<protein>
    <recommendedName>
        <fullName evidence="3 10">NAD(P)H-hydrate epimerase</fullName>
        <ecNumber evidence="3 10">5.1.99.6</ecNumber>
    </recommendedName>
    <alternativeName>
        <fullName evidence="10">NAD(P)HX epimerase</fullName>
    </alternativeName>
</protein>
<evidence type="ECO:0000256" key="6">
    <source>
        <dbReference type="ARBA" id="ARBA00022857"/>
    </source>
</evidence>
<dbReference type="HAMAP" id="MF_01966">
    <property type="entry name" value="NADHX_epimerase"/>
    <property type="match status" value="1"/>
</dbReference>
<comment type="caution">
    <text evidence="12">The sequence shown here is derived from an EMBL/GenBank/DDBJ whole genome shotgun (WGS) entry which is preliminary data.</text>
</comment>
<keyword evidence="5 10" id="KW-0547">Nucleotide-binding</keyword>
<keyword evidence="8 10" id="KW-0520">NAD</keyword>
<dbReference type="GO" id="GO:0000166">
    <property type="term" value="F:nucleotide binding"/>
    <property type="evidence" value="ECO:0007669"/>
    <property type="project" value="UniProtKB-KW"/>
</dbReference>
<proteinExistence type="inferred from homology"/>
<dbReference type="InterPro" id="IPR004443">
    <property type="entry name" value="YjeF_N_dom"/>
</dbReference>
<dbReference type="OrthoDB" id="9806925at2"/>
<dbReference type="PROSITE" id="PS51385">
    <property type="entry name" value="YJEF_N"/>
    <property type="match status" value="1"/>
</dbReference>
<keyword evidence="6 10" id="KW-0521">NADP</keyword>
<evidence type="ECO:0000256" key="9">
    <source>
        <dbReference type="ARBA" id="ARBA00023235"/>
    </source>
</evidence>